<dbReference type="PROSITE" id="PS01209">
    <property type="entry name" value="LDLRA_1"/>
    <property type="match status" value="1"/>
</dbReference>
<dbReference type="PROSITE" id="PS50068">
    <property type="entry name" value="LDLRA_2"/>
    <property type="match status" value="1"/>
</dbReference>
<dbReference type="GO" id="GO:0004888">
    <property type="term" value="F:transmembrane signaling receptor activity"/>
    <property type="evidence" value="ECO:0007669"/>
    <property type="project" value="InterPro"/>
</dbReference>
<dbReference type="InterPro" id="IPR006201">
    <property type="entry name" value="Neur_channel"/>
</dbReference>
<feature type="region of interest" description="Disordered" evidence="4">
    <location>
        <begin position="307"/>
        <end position="335"/>
    </location>
</feature>
<accession>A0A3R7QNC1</accession>
<keyword evidence="5" id="KW-0812">Transmembrane</keyword>
<evidence type="ECO:0000256" key="3">
    <source>
        <dbReference type="PROSITE-ProRule" id="PRU00124"/>
    </source>
</evidence>
<keyword evidence="7" id="KW-1185">Reference proteome</keyword>
<feature type="transmembrane region" description="Helical" evidence="5">
    <location>
        <begin position="505"/>
        <end position="523"/>
    </location>
</feature>
<feature type="transmembrane region" description="Helical" evidence="5">
    <location>
        <begin position="530"/>
        <end position="550"/>
    </location>
</feature>
<feature type="disulfide bond" evidence="3">
    <location>
        <begin position="280"/>
        <end position="292"/>
    </location>
</feature>
<feature type="transmembrane region" description="Helical" evidence="5">
    <location>
        <begin position="562"/>
        <end position="580"/>
    </location>
</feature>
<dbReference type="InterPro" id="IPR038050">
    <property type="entry name" value="Neuro_actylchol_rec"/>
</dbReference>
<keyword evidence="5" id="KW-0472">Membrane</keyword>
<dbReference type="SUPFAM" id="SSF90112">
    <property type="entry name" value="Neurotransmitter-gated ion-channel transmembrane pore"/>
    <property type="match status" value="1"/>
</dbReference>
<dbReference type="InterPro" id="IPR023415">
    <property type="entry name" value="LDLR_class-A_CS"/>
</dbReference>
<evidence type="ECO:0000256" key="1">
    <source>
        <dbReference type="ARBA" id="ARBA00004141"/>
    </source>
</evidence>
<dbReference type="PANTHER" id="PTHR18945">
    <property type="entry name" value="NEUROTRANSMITTER GATED ION CHANNEL"/>
    <property type="match status" value="1"/>
</dbReference>
<evidence type="ECO:0000256" key="5">
    <source>
        <dbReference type="SAM" id="Phobius"/>
    </source>
</evidence>
<dbReference type="Gene3D" id="2.70.170.10">
    <property type="entry name" value="Neurotransmitter-gated ion-channel ligand-binding domain"/>
    <property type="match status" value="1"/>
</dbReference>
<keyword evidence="6" id="KW-0675">Receptor</keyword>
<reference evidence="6 7" key="1">
    <citation type="submission" date="2018-04" db="EMBL/GenBank/DDBJ databases">
        <authorList>
            <person name="Zhang X."/>
            <person name="Yuan J."/>
            <person name="Li F."/>
            <person name="Xiang J."/>
        </authorList>
    </citation>
    <scope>NUCLEOTIDE SEQUENCE [LARGE SCALE GENOMIC DNA]</scope>
    <source>
        <tissue evidence="6">Muscle</tissue>
    </source>
</reference>
<proteinExistence type="predicted"/>
<dbReference type="OrthoDB" id="6380893at2759"/>
<dbReference type="InterPro" id="IPR002172">
    <property type="entry name" value="LDrepeatLR_classA_rpt"/>
</dbReference>
<dbReference type="InterPro" id="IPR036719">
    <property type="entry name" value="Neuro-gated_channel_TM_sf"/>
</dbReference>
<feature type="disulfide bond" evidence="3">
    <location>
        <begin position="299"/>
        <end position="314"/>
    </location>
</feature>
<evidence type="ECO:0000256" key="4">
    <source>
        <dbReference type="SAM" id="MobiDB-lite"/>
    </source>
</evidence>
<sequence length="641" mass="71094">MRGKDSGLVKAPWEAENATADKDALCLGSFGESPAFGGAILAFSVQSWEADAGEKPMPFRAADCTALSPSDVLVTLDSAWTESGSVRTFDVEPEQICSEAYTKVLVRLFAGHLPHAETCRRLDGRLPTESEVESSVLNVSSDLALNCSNAKNVSLWLAGPKPSHDVTATCTALLANGSVASYPCISEVTCSICFVPAKKRFTVYGPLEIFDHHYTLTVDAEGAAQFVGDVSTIQRDEDGWLLSSDLHVQTMRVAGPLPVGRHSWFSSLKNKNMTLTMTSCGPEQYSCGDNTCIERSAFCNTIRDCRDGSDESACSPVRLPPEYDKSKNPRLGSSSQGHLTYSVHLYALSDIKTVEGKVTLDMNIYVAYKDERVTYWNLRDFEQKIDCEEIWHPEFTAIAGRIVGLAYPMKVYDRLCGVELQLYPFGRLICNISYYIFDGQVNLAFEKISKDEVHVRYRGSKDLLEYHLANVTFETIHDEDDERYTYILLTLHLSSLYEYHMLNSFAPSTLMFLVTVSTLFFPLKDFNERIVVSLTSLLVLATLFAQASSASVKTPYFKLLDIWYSALIALCFMCVIANAVTHRLLQKEGPAINVVKPLTGESDVTPSNVWARAFNWFSIVVLSLLFIALVAVVVMVATEML</sequence>
<keyword evidence="5" id="KW-1133">Transmembrane helix</keyword>
<dbReference type="Pfam" id="PF00057">
    <property type="entry name" value="Ldl_recept_a"/>
    <property type="match status" value="1"/>
</dbReference>
<dbReference type="Gene3D" id="4.10.400.10">
    <property type="entry name" value="Low-density Lipoprotein Receptor"/>
    <property type="match status" value="1"/>
</dbReference>
<dbReference type="Gene3D" id="1.20.58.390">
    <property type="entry name" value="Neurotransmitter-gated ion-channel transmembrane domain"/>
    <property type="match status" value="1"/>
</dbReference>
<dbReference type="InterPro" id="IPR036055">
    <property type="entry name" value="LDL_receptor-like_sf"/>
</dbReference>
<organism evidence="6 7">
    <name type="scientific">Penaeus vannamei</name>
    <name type="common">Whiteleg shrimp</name>
    <name type="synonym">Litopenaeus vannamei</name>
    <dbReference type="NCBI Taxonomy" id="6689"/>
    <lineage>
        <taxon>Eukaryota</taxon>
        <taxon>Metazoa</taxon>
        <taxon>Ecdysozoa</taxon>
        <taxon>Arthropoda</taxon>
        <taxon>Crustacea</taxon>
        <taxon>Multicrustacea</taxon>
        <taxon>Malacostraca</taxon>
        <taxon>Eumalacostraca</taxon>
        <taxon>Eucarida</taxon>
        <taxon>Decapoda</taxon>
        <taxon>Dendrobranchiata</taxon>
        <taxon>Penaeoidea</taxon>
        <taxon>Penaeidae</taxon>
        <taxon>Penaeus</taxon>
    </lineage>
</organism>
<gene>
    <name evidence="6" type="ORF">C7M84_022245</name>
</gene>
<dbReference type="SMART" id="SM00192">
    <property type="entry name" value="LDLa"/>
    <property type="match status" value="1"/>
</dbReference>
<feature type="disulfide bond" evidence="3">
    <location>
        <begin position="287"/>
        <end position="305"/>
    </location>
</feature>
<keyword evidence="2 3" id="KW-1015">Disulfide bond</keyword>
<evidence type="ECO:0000256" key="2">
    <source>
        <dbReference type="ARBA" id="ARBA00023157"/>
    </source>
</evidence>
<dbReference type="GO" id="GO:0005230">
    <property type="term" value="F:extracellular ligand-gated monoatomic ion channel activity"/>
    <property type="evidence" value="ECO:0007669"/>
    <property type="project" value="InterPro"/>
</dbReference>
<protein>
    <submittedName>
        <fullName evidence="6">Putative glycine receptor subunit alpha-4</fullName>
    </submittedName>
</protein>
<dbReference type="AlphaFoldDB" id="A0A3R7QNC1"/>
<dbReference type="SUPFAM" id="SSF63712">
    <property type="entry name" value="Nicotinic receptor ligand binding domain-like"/>
    <property type="match status" value="1"/>
</dbReference>
<feature type="transmembrane region" description="Helical" evidence="5">
    <location>
        <begin position="616"/>
        <end position="637"/>
    </location>
</feature>
<evidence type="ECO:0000313" key="7">
    <source>
        <dbReference type="Proteomes" id="UP000283509"/>
    </source>
</evidence>
<dbReference type="Proteomes" id="UP000283509">
    <property type="component" value="Unassembled WGS sequence"/>
</dbReference>
<dbReference type="SUPFAM" id="SSF57424">
    <property type="entry name" value="LDL receptor-like module"/>
    <property type="match status" value="1"/>
</dbReference>
<dbReference type="CDD" id="cd00112">
    <property type="entry name" value="LDLa"/>
    <property type="match status" value="1"/>
</dbReference>
<dbReference type="InterPro" id="IPR036734">
    <property type="entry name" value="Neur_chan_lig-bd_sf"/>
</dbReference>
<evidence type="ECO:0000313" key="6">
    <source>
        <dbReference type="EMBL" id="ROT84567.1"/>
    </source>
</evidence>
<dbReference type="GO" id="GO:0016020">
    <property type="term" value="C:membrane"/>
    <property type="evidence" value="ECO:0007669"/>
    <property type="project" value="UniProtKB-SubCell"/>
</dbReference>
<comment type="caution">
    <text evidence="6">The sequence shown here is derived from an EMBL/GenBank/DDBJ whole genome shotgun (WGS) entry which is preliminary data.</text>
</comment>
<name>A0A3R7QNC1_PENVA</name>
<comment type="subcellular location">
    <subcellularLocation>
        <location evidence="1">Membrane</location>
        <topology evidence="1">Multi-pass membrane protein</topology>
    </subcellularLocation>
</comment>
<reference evidence="6 7" key="2">
    <citation type="submission" date="2019-01" db="EMBL/GenBank/DDBJ databases">
        <title>The decoding of complex shrimp genome reveals the adaptation for benthos swimmer, frequently molting mechanism and breeding impact on genome.</title>
        <authorList>
            <person name="Sun Y."/>
            <person name="Gao Y."/>
            <person name="Yu Y."/>
        </authorList>
    </citation>
    <scope>NUCLEOTIDE SEQUENCE [LARGE SCALE GENOMIC DNA]</scope>
    <source>
        <tissue evidence="6">Muscle</tissue>
    </source>
</reference>
<dbReference type="EMBL" id="QCYY01000527">
    <property type="protein sequence ID" value="ROT84567.1"/>
    <property type="molecule type" value="Genomic_DNA"/>
</dbReference>